<keyword evidence="1" id="KW-1133">Transmembrane helix</keyword>
<gene>
    <name evidence="2" type="ORF">XE10_0674</name>
</gene>
<dbReference type="AlphaFoldDB" id="A0A117MGC5"/>
<reference evidence="3" key="1">
    <citation type="journal article" date="2015" name="MBio">
        <title>Genome-Resolved Metagenomic Analysis Reveals Roles for Candidate Phyla and Other Microbial Community Members in Biogeochemical Transformations in Oil Reservoirs.</title>
        <authorList>
            <person name="Hu P."/>
            <person name="Tom L."/>
            <person name="Singh A."/>
            <person name="Thomas B.C."/>
            <person name="Baker B.J."/>
            <person name="Piceno Y.M."/>
            <person name="Andersen G.L."/>
            <person name="Banfield J.F."/>
        </authorList>
    </citation>
    <scope>NUCLEOTIDE SEQUENCE [LARGE SCALE GENOMIC DNA]</scope>
</reference>
<organism evidence="2 3">
    <name type="scientific">Methanoculleus marisnigri</name>
    <dbReference type="NCBI Taxonomy" id="2198"/>
    <lineage>
        <taxon>Archaea</taxon>
        <taxon>Methanobacteriati</taxon>
        <taxon>Methanobacteriota</taxon>
        <taxon>Stenosarchaea group</taxon>
        <taxon>Methanomicrobia</taxon>
        <taxon>Methanomicrobiales</taxon>
        <taxon>Methanomicrobiaceae</taxon>
        <taxon>Methanoculleus</taxon>
    </lineage>
</organism>
<dbReference type="Pfam" id="PF06897">
    <property type="entry name" value="DUF1269"/>
    <property type="match status" value="1"/>
</dbReference>
<feature type="transmembrane region" description="Helical" evidence="1">
    <location>
        <begin position="64"/>
        <end position="90"/>
    </location>
</feature>
<keyword evidence="1" id="KW-0812">Transmembrane</keyword>
<evidence type="ECO:0000313" key="2">
    <source>
        <dbReference type="EMBL" id="KUL02506.1"/>
    </source>
</evidence>
<comment type="caution">
    <text evidence="2">The sequence shown here is derived from an EMBL/GenBank/DDBJ whole genome shotgun (WGS) entry which is preliminary data.</text>
</comment>
<accession>A0A117MGC5</accession>
<dbReference type="Proteomes" id="UP000054598">
    <property type="component" value="Unassembled WGS sequence"/>
</dbReference>
<evidence type="ECO:0008006" key="4">
    <source>
        <dbReference type="Google" id="ProtNLM"/>
    </source>
</evidence>
<proteinExistence type="predicted"/>
<keyword evidence="1" id="KW-0472">Membrane</keyword>
<dbReference type="EMBL" id="LGHE01000057">
    <property type="protein sequence ID" value="KUL02506.1"/>
    <property type="molecule type" value="Genomic_DNA"/>
</dbReference>
<name>A0A117MGC5_9EURY</name>
<evidence type="ECO:0000256" key="1">
    <source>
        <dbReference type="SAM" id="Phobius"/>
    </source>
</evidence>
<evidence type="ECO:0000313" key="3">
    <source>
        <dbReference type="Proteomes" id="UP000054598"/>
    </source>
</evidence>
<protein>
    <recommendedName>
        <fullName evidence="4">Membrane protein of uknown function UCP014873</fullName>
    </recommendedName>
</protein>
<dbReference type="PATRIC" id="fig|2198.3.peg.502"/>
<dbReference type="InterPro" id="IPR009200">
    <property type="entry name" value="DUF1269_membrane"/>
</dbReference>
<sequence>MSDLIAIAYDGEDTAFRVRDRLVQLTKEHVIELEDLVVAVHHHDGKTEIKQAANLAGMGALSGAFWGLLIGLIFFAPIFGLAIGAIAGAVSGRFADYGIDDKFIKEVAESVGPGNSAVFLLVKKITPDKVVDAIREYGGRVVRTSLSDAEETNLRDAFGAGTAAKAEVPPPGA</sequence>